<sequence length="341" mass="38454">MFSVPRFLQELPPWAAHLCLDVERFVSEELGIDPRTGLVVACSGGADSTALTIIWHCLMQRHGGSMAVAHLDHGLRVESSEDAVFVKDLCVALDVPFFSERADVAFTASRLGLGWEETGRKLRYAFFEKIRMETGLPFVATAHHLNDLAEDVLLRLCRGTGWPGLGGMTAHDAQRRLVRPLLSIPRSDLIHFLQTLHIPWREDDSNTDVRFARNRIRHSLLPLILEENPNFLKGINRIWRQAGVDRAYWEQRLGNFPGSKDEPFFLSRDRLANLHQAERLRLYKSALDKLGPGQVLTDTLLRLDAAFLSGKPATLQFPGRKVGRSDSKGIHFGPDPRWNPS</sequence>
<comment type="subcellular location">
    <subcellularLocation>
        <location evidence="6">Cytoplasm</location>
    </subcellularLocation>
</comment>
<comment type="domain">
    <text evidence="6">The N-terminal region contains the highly conserved SGGXDS motif, predicted to be a P-loop motif involved in ATP binding.</text>
</comment>
<dbReference type="Proteomes" id="UP000190027">
    <property type="component" value="Unassembled WGS sequence"/>
</dbReference>
<evidence type="ECO:0000256" key="1">
    <source>
        <dbReference type="ARBA" id="ARBA00022598"/>
    </source>
</evidence>
<name>A0A1T4WMY5_9BACT</name>
<dbReference type="GO" id="GO:0032267">
    <property type="term" value="F:tRNA(Ile)-lysidine synthase activity"/>
    <property type="evidence" value="ECO:0007669"/>
    <property type="project" value="UniProtKB-EC"/>
</dbReference>
<comment type="catalytic activity">
    <reaction evidence="5 6">
        <text>cytidine(34) in tRNA(Ile2) + L-lysine + ATP = lysidine(34) in tRNA(Ile2) + AMP + diphosphate + H(+)</text>
        <dbReference type="Rhea" id="RHEA:43744"/>
        <dbReference type="Rhea" id="RHEA-COMP:10625"/>
        <dbReference type="Rhea" id="RHEA-COMP:10670"/>
        <dbReference type="ChEBI" id="CHEBI:15378"/>
        <dbReference type="ChEBI" id="CHEBI:30616"/>
        <dbReference type="ChEBI" id="CHEBI:32551"/>
        <dbReference type="ChEBI" id="CHEBI:33019"/>
        <dbReference type="ChEBI" id="CHEBI:82748"/>
        <dbReference type="ChEBI" id="CHEBI:83665"/>
        <dbReference type="ChEBI" id="CHEBI:456215"/>
        <dbReference type="EC" id="6.3.4.19"/>
    </reaction>
</comment>
<evidence type="ECO:0000256" key="4">
    <source>
        <dbReference type="ARBA" id="ARBA00022840"/>
    </source>
</evidence>
<dbReference type="RefSeq" id="WP_078716741.1">
    <property type="nucleotide sequence ID" value="NZ_FUYC01000003.1"/>
</dbReference>
<dbReference type="STRING" id="1121449.SAMN02745704_01179"/>
<dbReference type="EMBL" id="FUYC01000003">
    <property type="protein sequence ID" value="SKA78694.1"/>
    <property type="molecule type" value="Genomic_DNA"/>
</dbReference>
<evidence type="ECO:0000256" key="2">
    <source>
        <dbReference type="ARBA" id="ARBA00022694"/>
    </source>
</evidence>
<protein>
    <recommendedName>
        <fullName evidence="6">tRNA(Ile)-lysidine synthase</fullName>
        <ecNumber evidence="6">6.3.4.19</ecNumber>
    </recommendedName>
    <alternativeName>
        <fullName evidence="6">tRNA(Ile)-2-lysyl-cytidine synthase</fullName>
    </alternativeName>
    <alternativeName>
        <fullName evidence="6">tRNA(Ile)-lysidine synthetase</fullName>
    </alternativeName>
</protein>
<dbReference type="InterPro" id="IPR014729">
    <property type="entry name" value="Rossmann-like_a/b/a_fold"/>
</dbReference>
<evidence type="ECO:0000313" key="10">
    <source>
        <dbReference type="Proteomes" id="UP000190027"/>
    </source>
</evidence>
<keyword evidence="1 6" id="KW-0436">Ligase</keyword>
<evidence type="ECO:0000256" key="7">
    <source>
        <dbReference type="SAM" id="MobiDB-lite"/>
    </source>
</evidence>
<proteinExistence type="inferred from homology"/>
<dbReference type="GO" id="GO:0005737">
    <property type="term" value="C:cytoplasm"/>
    <property type="evidence" value="ECO:0007669"/>
    <property type="project" value="UniProtKB-SubCell"/>
</dbReference>
<evidence type="ECO:0000259" key="8">
    <source>
        <dbReference type="Pfam" id="PF01171"/>
    </source>
</evidence>
<feature type="domain" description="tRNA(Ile)-lysidine/2-thiocytidine synthase N-terminal" evidence="8">
    <location>
        <begin position="38"/>
        <end position="218"/>
    </location>
</feature>
<comment type="similarity">
    <text evidence="6">Belongs to the tRNA(Ile)-lysidine synthase family.</text>
</comment>
<dbReference type="NCBIfam" id="TIGR02432">
    <property type="entry name" value="lysidine_TilS_N"/>
    <property type="match status" value="1"/>
</dbReference>
<organism evidence="9 10">
    <name type="scientific">Paucidesulfovibrio gracilis DSM 16080</name>
    <dbReference type="NCBI Taxonomy" id="1121449"/>
    <lineage>
        <taxon>Bacteria</taxon>
        <taxon>Pseudomonadati</taxon>
        <taxon>Thermodesulfobacteriota</taxon>
        <taxon>Desulfovibrionia</taxon>
        <taxon>Desulfovibrionales</taxon>
        <taxon>Desulfovibrionaceae</taxon>
        <taxon>Paucidesulfovibrio</taxon>
    </lineage>
</organism>
<evidence type="ECO:0000256" key="6">
    <source>
        <dbReference type="HAMAP-Rule" id="MF_01161"/>
    </source>
</evidence>
<keyword evidence="6" id="KW-0963">Cytoplasm</keyword>
<evidence type="ECO:0000313" key="9">
    <source>
        <dbReference type="EMBL" id="SKA78694.1"/>
    </source>
</evidence>
<dbReference type="CDD" id="cd01992">
    <property type="entry name" value="TilS_N"/>
    <property type="match status" value="1"/>
</dbReference>
<dbReference type="HAMAP" id="MF_01161">
    <property type="entry name" value="tRNA_Ile_lys_synt"/>
    <property type="match status" value="1"/>
</dbReference>
<evidence type="ECO:0000256" key="3">
    <source>
        <dbReference type="ARBA" id="ARBA00022741"/>
    </source>
</evidence>
<dbReference type="SUPFAM" id="SSF52402">
    <property type="entry name" value="Adenine nucleotide alpha hydrolases-like"/>
    <property type="match status" value="1"/>
</dbReference>
<dbReference type="OrthoDB" id="9807403at2"/>
<keyword evidence="2 6" id="KW-0819">tRNA processing</keyword>
<dbReference type="Pfam" id="PF01171">
    <property type="entry name" value="ATP_bind_3"/>
    <property type="match status" value="1"/>
</dbReference>
<dbReference type="PANTHER" id="PTHR43033">
    <property type="entry name" value="TRNA(ILE)-LYSIDINE SYNTHASE-RELATED"/>
    <property type="match status" value="1"/>
</dbReference>
<reference evidence="9 10" key="1">
    <citation type="submission" date="2017-02" db="EMBL/GenBank/DDBJ databases">
        <authorList>
            <person name="Peterson S.W."/>
        </authorList>
    </citation>
    <scope>NUCLEOTIDE SEQUENCE [LARGE SCALE GENOMIC DNA]</scope>
    <source>
        <strain evidence="9 10">DSM 16080</strain>
    </source>
</reference>
<dbReference type="PANTHER" id="PTHR43033:SF1">
    <property type="entry name" value="TRNA(ILE)-LYSIDINE SYNTHASE-RELATED"/>
    <property type="match status" value="1"/>
</dbReference>
<comment type="function">
    <text evidence="6">Ligates lysine onto the cytidine present at position 34 of the AUA codon-specific tRNA(Ile) that contains the anticodon CAU, in an ATP-dependent manner. Cytidine is converted to lysidine, thus changing the amino acid specificity of the tRNA from methionine to isoleucine.</text>
</comment>
<dbReference type="EC" id="6.3.4.19" evidence="6"/>
<keyword evidence="3 6" id="KW-0547">Nucleotide-binding</keyword>
<dbReference type="GO" id="GO:0006400">
    <property type="term" value="P:tRNA modification"/>
    <property type="evidence" value="ECO:0007669"/>
    <property type="project" value="UniProtKB-UniRule"/>
</dbReference>
<dbReference type="GO" id="GO:0005524">
    <property type="term" value="F:ATP binding"/>
    <property type="evidence" value="ECO:0007669"/>
    <property type="project" value="UniProtKB-UniRule"/>
</dbReference>
<evidence type="ECO:0000256" key="5">
    <source>
        <dbReference type="ARBA" id="ARBA00048539"/>
    </source>
</evidence>
<dbReference type="AlphaFoldDB" id="A0A1T4WMY5"/>
<accession>A0A1T4WMY5</accession>
<gene>
    <name evidence="6" type="primary">tilS</name>
    <name evidence="9" type="ORF">SAMN02745704_01179</name>
</gene>
<keyword evidence="4 6" id="KW-0067">ATP-binding</keyword>
<dbReference type="InterPro" id="IPR012795">
    <property type="entry name" value="tRNA_Ile_lys_synt_N"/>
</dbReference>
<keyword evidence="10" id="KW-1185">Reference proteome</keyword>
<feature type="binding site" evidence="6">
    <location>
        <begin position="43"/>
        <end position="48"/>
    </location>
    <ligand>
        <name>ATP</name>
        <dbReference type="ChEBI" id="CHEBI:30616"/>
    </ligand>
</feature>
<dbReference type="Gene3D" id="3.40.50.620">
    <property type="entry name" value="HUPs"/>
    <property type="match status" value="1"/>
</dbReference>
<dbReference type="InterPro" id="IPR011063">
    <property type="entry name" value="TilS/TtcA_N"/>
</dbReference>
<feature type="region of interest" description="Disordered" evidence="7">
    <location>
        <begin position="318"/>
        <end position="341"/>
    </location>
</feature>
<dbReference type="InterPro" id="IPR012094">
    <property type="entry name" value="tRNA_Ile_lys_synt"/>
</dbReference>